<dbReference type="InterPro" id="IPR012939">
    <property type="entry name" value="Glyco_hydro_92"/>
</dbReference>
<dbReference type="Proteomes" id="UP000803844">
    <property type="component" value="Unassembled WGS sequence"/>
</dbReference>
<dbReference type="OrthoDB" id="449263at2759"/>
<comment type="caution">
    <text evidence="4">The sequence shown here is derived from an EMBL/GenBank/DDBJ whole genome shotgun (WGS) entry which is preliminary data.</text>
</comment>
<evidence type="ECO:0000313" key="4">
    <source>
        <dbReference type="EMBL" id="KAF3771444.1"/>
    </source>
</evidence>
<dbReference type="InterPro" id="IPR014718">
    <property type="entry name" value="GH-type_carb-bd"/>
</dbReference>
<keyword evidence="1" id="KW-0732">Signal</keyword>
<dbReference type="Pfam" id="PF17678">
    <property type="entry name" value="Glyco_hydro_92N"/>
    <property type="match status" value="1"/>
</dbReference>
<dbReference type="Gene3D" id="3.30.2080.10">
    <property type="entry name" value="GH92 mannosidase domain"/>
    <property type="match status" value="1"/>
</dbReference>
<dbReference type="NCBIfam" id="TIGR01180">
    <property type="entry name" value="aman2_put"/>
    <property type="match status" value="1"/>
</dbReference>
<dbReference type="InterPro" id="IPR050883">
    <property type="entry name" value="PNGase"/>
</dbReference>
<dbReference type="SUPFAM" id="SSF48208">
    <property type="entry name" value="Six-hairpin glycosidases"/>
    <property type="match status" value="1"/>
</dbReference>
<dbReference type="Gene3D" id="1.20.1610.10">
    <property type="entry name" value="alpha-1,2-mannosidases domains"/>
    <property type="match status" value="1"/>
</dbReference>
<proteinExistence type="predicted"/>
<dbReference type="GO" id="GO:0000224">
    <property type="term" value="F:peptide-N4-(N-acetyl-beta-glucosaminyl)asparagine amidase activity"/>
    <property type="evidence" value="ECO:0007669"/>
    <property type="project" value="TreeGrafter"/>
</dbReference>
<dbReference type="InterPro" id="IPR041371">
    <property type="entry name" value="GH92_N"/>
</dbReference>
<protein>
    <submittedName>
        <fullName evidence="4">Family 92 glycoside hydrolase</fullName>
    </submittedName>
</protein>
<dbReference type="Gene3D" id="2.70.98.10">
    <property type="match status" value="1"/>
</dbReference>
<evidence type="ECO:0000259" key="3">
    <source>
        <dbReference type="Pfam" id="PF17678"/>
    </source>
</evidence>
<accession>A0A9P4YDC3</accession>
<feature type="domain" description="Glycosyl hydrolase family 92 N-terminal" evidence="3">
    <location>
        <begin position="32"/>
        <end position="326"/>
    </location>
</feature>
<feature type="domain" description="Glycosyl hydrolase family 92" evidence="2">
    <location>
        <begin position="333"/>
        <end position="829"/>
    </location>
</feature>
<evidence type="ECO:0000259" key="2">
    <source>
        <dbReference type="Pfam" id="PF07971"/>
    </source>
</evidence>
<keyword evidence="4" id="KW-0378">Hydrolase</keyword>
<dbReference type="GO" id="GO:0005634">
    <property type="term" value="C:nucleus"/>
    <property type="evidence" value="ECO:0007669"/>
    <property type="project" value="TreeGrafter"/>
</dbReference>
<gene>
    <name evidence="4" type="ORF">M406DRAFT_67643</name>
</gene>
<dbReference type="InterPro" id="IPR008928">
    <property type="entry name" value="6-hairpin_glycosidase_sf"/>
</dbReference>
<dbReference type="RefSeq" id="XP_040782405.1">
    <property type="nucleotide sequence ID" value="XM_040925078.1"/>
</dbReference>
<dbReference type="EMBL" id="MU032344">
    <property type="protein sequence ID" value="KAF3771444.1"/>
    <property type="molecule type" value="Genomic_DNA"/>
</dbReference>
<feature type="chain" id="PRO_5040109861" evidence="1">
    <location>
        <begin position="26"/>
        <end position="853"/>
    </location>
</feature>
<reference evidence="4" key="1">
    <citation type="journal article" date="2020" name="Phytopathology">
        <title>Genome sequence of the chestnut blight fungus Cryphonectria parasitica EP155: A fundamental resource for an archetypical invasive plant pathogen.</title>
        <authorList>
            <person name="Crouch J.A."/>
            <person name="Dawe A."/>
            <person name="Aerts A."/>
            <person name="Barry K."/>
            <person name="Churchill A.C.L."/>
            <person name="Grimwood J."/>
            <person name="Hillman B."/>
            <person name="Milgroom M.G."/>
            <person name="Pangilinan J."/>
            <person name="Smith M."/>
            <person name="Salamov A."/>
            <person name="Schmutz J."/>
            <person name="Yadav J."/>
            <person name="Grigoriev I.V."/>
            <person name="Nuss D."/>
        </authorList>
    </citation>
    <scope>NUCLEOTIDE SEQUENCE</scope>
    <source>
        <strain evidence="4">EP155</strain>
    </source>
</reference>
<dbReference type="PANTHER" id="PTHR12143">
    <property type="entry name" value="PEPTIDE N-GLYCANASE PNGASE -RELATED"/>
    <property type="match status" value="1"/>
</dbReference>
<feature type="signal peptide" evidence="1">
    <location>
        <begin position="1"/>
        <end position="25"/>
    </location>
</feature>
<dbReference type="PANTHER" id="PTHR12143:SF27">
    <property type="entry name" value="ALPHA-1,2-MANNOSIDASE FAMILY PROTEIN (AFU_ORTHOLOGUE AFUA_5G10520)"/>
    <property type="match status" value="1"/>
</dbReference>
<keyword evidence="5" id="KW-1185">Reference proteome</keyword>
<dbReference type="FunFam" id="1.20.1050.60:FF:000002">
    <property type="entry name" value="Glycosyl hydrolase family 92"/>
    <property type="match status" value="1"/>
</dbReference>
<organism evidence="4 5">
    <name type="scientific">Cryphonectria parasitica (strain ATCC 38755 / EP155)</name>
    <dbReference type="NCBI Taxonomy" id="660469"/>
    <lineage>
        <taxon>Eukaryota</taxon>
        <taxon>Fungi</taxon>
        <taxon>Dikarya</taxon>
        <taxon>Ascomycota</taxon>
        <taxon>Pezizomycotina</taxon>
        <taxon>Sordariomycetes</taxon>
        <taxon>Sordariomycetidae</taxon>
        <taxon>Diaporthales</taxon>
        <taxon>Cryphonectriaceae</taxon>
        <taxon>Cryphonectria-Endothia species complex</taxon>
        <taxon>Cryphonectria</taxon>
    </lineage>
</organism>
<dbReference type="InterPro" id="IPR005887">
    <property type="entry name" value="GH92_a_mannosidase_put"/>
</dbReference>
<evidence type="ECO:0000313" key="5">
    <source>
        <dbReference type="Proteomes" id="UP000803844"/>
    </source>
</evidence>
<dbReference type="Gene3D" id="1.20.1050.60">
    <property type="entry name" value="alpha-1,2-mannosidase"/>
    <property type="match status" value="1"/>
</dbReference>
<dbReference type="Pfam" id="PF07971">
    <property type="entry name" value="Glyco_hydro_92"/>
    <property type="match status" value="1"/>
</dbReference>
<name>A0A9P4YDC3_CRYP1</name>
<evidence type="ECO:0000256" key="1">
    <source>
        <dbReference type="SAM" id="SignalP"/>
    </source>
</evidence>
<dbReference type="GO" id="GO:0005829">
    <property type="term" value="C:cytosol"/>
    <property type="evidence" value="ECO:0007669"/>
    <property type="project" value="TreeGrafter"/>
</dbReference>
<dbReference type="AlphaFoldDB" id="A0A9P4YDC3"/>
<sequence length="853" mass="93530">MSWSVTSKITALVVALGLLVLEASAQTNYSQYVNPFIGGSGPYPGEAYGGGDIFVGGALPFGVVKLGADTWEPFGADSVINGGWTPEGNVTAFSMMHESGTGGAPKYGIISQMPLTSVAPPVNVLDNTTYWQRRVVNDTASVGYYSTELLSGVKVELSAARHSGILQYTFPAGEKHVLVDLSHYLPSENGGYTSQVYLGAVVEAGQDSATDSNTTQYKGHATYGAGWNEGAPFVVYFCGEFDTEPAEIQYFRGRNTEPMVRYHTFDQGGTPQAVFSDATDSNSSSVGISSETTGGPFVPGDRVGVLFSWADSTDESTIIRSRVGISFMSEADACQQKDDEIPTWDLSSVVETAVEEWNEAVFSNIQVATDDTANTIYLTLLYSSLYFMHLMPSNRTGQNPLWDSGEPYWDDFYTLWDIFRCTVSLYHLLQPAAYVGMVRSLIDTYVWEGYMPDGRSGNYNGLVQGGSNADNVLADAYVKGLGQNTSDPSMSINWTTGYQAMLKDAEVQPQNTFSILDQLGSVKEGRGSLYDWIPLGYVSFDRSTRPVSKTVEYSLNDYALSVVAAGEGSAADVDKYRNRSAGWQNIWNADVEHAGFTGFLAPKNSSGAWESPDTYNPALCGACEWSAISYEAVPFEYSFVVPHDMETLIQFMGGETEFERRLDYIFMPNTSEQNLDENGAGITTIMNIGNEPDFATPYLYHYLNKQYKSVNQSRALANEYFHDAQYGVPGNSDAGALNSWLIWQMLGLYPIVTQPVYLLGSPWFTDINMTINGDKNLRIISHTTGDGALLGQQGYFVQSVKINGQDWDKNWFTHEDVMVDGGTIEFFVGENMTEWETGDVPPSPAHIILDETS</sequence>
<dbReference type="GeneID" id="63842207"/>
<dbReference type="GO" id="GO:0030246">
    <property type="term" value="F:carbohydrate binding"/>
    <property type="evidence" value="ECO:0007669"/>
    <property type="project" value="InterPro"/>
</dbReference>
<dbReference type="GO" id="GO:0006516">
    <property type="term" value="P:glycoprotein catabolic process"/>
    <property type="evidence" value="ECO:0007669"/>
    <property type="project" value="TreeGrafter"/>
</dbReference>
<dbReference type="GO" id="GO:0005975">
    <property type="term" value="P:carbohydrate metabolic process"/>
    <property type="evidence" value="ECO:0007669"/>
    <property type="project" value="InterPro"/>
</dbReference>